<gene>
    <name evidence="2" type="ORF">GWK10_16740</name>
</gene>
<name>A0A6M0CLQ3_9FLAO</name>
<protein>
    <submittedName>
        <fullName evidence="2">DUF4886 domain-containing protein</fullName>
    </submittedName>
</protein>
<organism evidence="2 3">
    <name type="scientific">Spongiivirga citrea</name>
    <dbReference type="NCBI Taxonomy" id="1481457"/>
    <lineage>
        <taxon>Bacteria</taxon>
        <taxon>Pseudomonadati</taxon>
        <taxon>Bacteroidota</taxon>
        <taxon>Flavobacteriia</taxon>
        <taxon>Flavobacteriales</taxon>
        <taxon>Flavobacteriaceae</taxon>
        <taxon>Spongiivirga</taxon>
    </lineage>
</organism>
<dbReference type="AlphaFoldDB" id="A0A6M0CLQ3"/>
<proteinExistence type="predicted"/>
<dbReference type="Proteomes" id="UP000474296">
    <property type="component" value="Unassembled WGS sequence"/>
</dbReference>
<dbReference type="GO" id="GO:0016788">
    <property type="term" value="F:hydrolase activity, acting on ester bonds"/>
    <property type="evidence" value="ECO:0007669"/>
    <property type="project" value="UniProtKB-ARBA"/>
</dbReference>
<dbReference type="PROSITE" id="PS51257">
    <property type="entry name" value="PROKAR_LIPOPROTEIN"/>
    <property type="match status" value="1"/>
</dbReference>
<comment type="caution">
    <text evidence="2">The sequence shown here is derived from an EMBL/GenBank/DDBJ whole genome shotgun (WGS) entry which is preliminary data.</text>
</comment>
<dbReference type="InterPro" id="IPR036514">
    <property type="entry name" value="SGNH_hydro_sf"/>
</dbReference>
<accession>A0A6M0CLQ3</accession>
<dbReference type="InterPro" id="IPR032616">
    <property type="entry name" value="DUF4886"/>
</dbReference>
<feature type="domain" description="DUF4886" evidence="1">
    <location>
        <begin position="28"/>
        <end position="270"/>
    </location>
</feature>
<evidence type="ECO:0000313" key="2">
    <source>
        <dbReference type="EMBL" id="NER18868.1"/>
    </source>
</evidence>
<reference evidence="2 3" key="1">
    <citation type="submission" date="2020-01" db="EMBL/GenBank/DDBJ databases">
        <title>Spongiivirga citrea KCTC 32990T.</title>
        <authorList>
            <person name="Wang G."/>
        </authorList>
    </citation>
    <scope>NUCLEOTIDE SEQUENCE [LARGE SCALE GENOMIC DNA]</scope>
    <source>
        <strain evidence="2 3">KCTC 32990</strain>
    </source>
</reference>
<dbReference type="Pfam" id="PF16227">
    <property type="entry name" value="DUF4886"/>
    <property type="match status" value="1"/>
</dbReference>
<evidence type="ECO:0000313" key="3">
    <source>
        <dbReference type="Proteomes" id="UP000474296"/>
    </source>
</evidence>
<evidence type="ECO:0000259" key="1">
    <source>
        <dbReference type="Pfam" id="PF16227"/>
    </source>
</evidence>
<keyword evidence="3" id="KW-1185">Reference proteome</keyword>
<dbReference type="EMBL" id="JAABOQ010000007">
    <property type="protein sequence ID" value="NER18868.1"/>
    <property type="molecule type" value="Genomic_DNA"/>
</dbReference>
<dbReference type="SUPFAM" id="SSF52266">
    <property type="entry name" value="SGNH hydrolase"/>
    <property type="match status" value="1"/>
</dbReference>
<dbReference type="RefSeq" id="WP_164033548.1">
    <property type="nucleotide sequence ID" value="NZ_JAABOQ010000007.1"/>
</dbReference>
<sequence length="278" mass="32230">MRKIILISFLLLISSCNSQKKTSEVRNILFIGNSLTYFHKMPEMLQGMTNETNPEMNIEQISFPGMSLSSHLTNIIKSRTENGISTRMKYEGELTETEKKIVEKNWDVIILQTGTVAVLIPENRAFKTMKAIEQIKSMVTNPNCEFILFQTWPSKEAYPKKYCYSSRSIDKSLEKTESCSPTIENLKQEYELISDSYSILGKKLSLKISYNGEKFYQNLKNNPELELYEDDIHPNKNGAFLNACIFYEMLTNRDCRKLDYKRDLHQNISTTLKKLAHN</sequence>
<dbReference type="Gene3D" id="3.40.50.1110">
    <property type="entry name" value="SGNH hydrolase"/>
    <property type="match status" value="1"/>
</dbReference>